<feature type="transmembrane region" description="Helical" evidence="1">
    <location>
        <begin position="56"/>
        <end position="83"/>
    </location>
</feature>
<accession>A0A2H0LZ40</accession>
<feature type="transmembrane region" description="Helical" evidence="1">
    <location>
        <begin position="437"/>
        <end position="457"/>
    </location>
</feature>
<feature type="transmembrane region" description="Helical" evidence="1">
    <location>
        <begin position="164"/>
        <end position="184"/>
    </location>
</feature>
<evidence type="ECO:0000259" key="2">
    <source>
        <dbReference type="Pfam" id="PF13231"/>
    </source>
</evidence>
<dbReference type="EMBL" id="PCWA01000030">
    <property type="protein sequence ID" value="PIQ89642.1"/>
    <property type="molecule type" value="Genomic_DNA"/>
</dbReference>
<dbReference type="AlphaFoldDB" id="A0A2H0LZ40"/>
<feature type="transmembrane region" description="Helical" evidence="1">
    <location>
        <begin position="15"/>
        <end position="44"/>
    </location>
</feature>
<feature type="transmembrane region" description="Helical" evidence="1">
    <location>
        <begin position="353"/>
        <end position="370"/>
    </location>
</feature>
<evidence type="ECO:0000256" key="1">
    <source>
        <dbReference type="SAM" id="Phobius"/>
    </source>
</evidence>
<dbReference type="Proteomes" id="UP000229641">
    <property type="component" value="Unassembled WGS sequence"/>
</dbReference>
<sequence>MIYKNLSLNLKNKYLILPLILAGLILAFEPVIALLIMLLTLLFVNLRKLSLEKHDFLFRLITVSLFIRILFFVITVFSISLHYSTGWQKHPVFHKVIGHTTQLFRDLQREIENGERLDGYLRGDYGNASIKDVITYEEGKTRGFFLHFGVYTQGFLNFILGRSILNLFIYSIAGLWMILLVYLVAKEVFCENVAKVSSIIVAFMPSFIIWSVINIRTSMTMILILLIAYFILRFADNNHIKYIILIGISAAAINLFKFKLFLPLCLSSVLALFFGLKINLKRKLFIIFIFLIFVLSLFIVRPHILNKLTLRMEDMAMVQRAYVQEGGTTYKIYDEYIYREPEPKIPIFRFIKALPKGIFYFMLAPFPWRITHTLRLYSYPQIVLWYLILLFAPIGLLTALRYRFKYAGLVIVFLAPFTSILALSLGNEGIAARHRDLISPFIIVFASVALCNLFGYLKNYKTQDY</sequence>
<feature type="transmembrane region" description="Helical" evidence="1">
    <location>
        <begin position="407"/>
        <end position="425"/>
    </location>
</feature>
<keyword evidence="1" id="KW-0812">Transmembrane</keyword>
<keyword evidence="1" id="KW-0472">Membrane</keyword>
<protein>
    <recommendedName>
        <fullName evidence="2">Glycosyltransferase RgtA/B/C/D-like domain-containing protein</fullName>
    </recommendedName>
</protein>
<dbReference type="Pfam" id="PF13231">
    <property type="entry name" value="PMT_2"/>
    <property type="match status" value="1"/>
</dbReference>
<reference evidence="3 4" key="1">
    <citation type="submission" date="2017-09" db="EMBL/GenBank/DDBJ databases">
        <title>Depth-based differentiation of microbial function through sediment-hosted aquifers and enrichment of novel symbionts in the deep terrestrial subsurface.</title>
        <authorList>
            <person name="Probst A.J."/>
            <person name="Ladd B."/>
            <person name="Jarett J.K."/>
            <person name="Geller-Mcgrath D.E."/>
            <person name="Sieber C.M."/>
            <person name="Emerson J.B."/>
            <person name="Anantharaman K."/>
            <person name="Thomas B.C."/>
            <person name="Malmstrom R."/>
            <person name="Stieglmeier M."/>
            <person name="Klingl A."/>
            <person name="Woyke T."/>
            <person name="Ryan C.M."/>
            <person name="Banfield J.F."/>
        </authorList>
    </citation>
    <scope>NUCLEOTIDE SEQUENCE [LARGE SCALE GENOMIC DNA]</scope>
    <source>
        <strain evidence="3">CG11_big_fil_rev_8_21_14_0_20_42_13</strain>
    </source>
</reference>
<feature type="transmembrane region" description="Helical" evidence="1">
    <location>
        <begin position="285"/>
        <end position="305"/>
    </location>
</feature>
<feature type="transmembrane region" description="Helical" evidence="1">
    <location>
        <begin position="382"/>
        <end position="400"/>
    </location>
</feature>
<comment type="caution">
    <text evidence="3">The sequence shown here is derived from an EMBL/GenBank/DDBJ whole genome shotgun (WGS) entry which is preliminary data.</text>
</comment>
<feature type="transmembrane region" description="Helical" evidence="1">
    <location>
        <begin position="219"/>
        <end position="235"/>
    </location>
</feature>
<feature type="transmembrane region" description="Helical" evidence="1">
    <location>
        <begin position="196"/>
        <end position="213"/>
    </location>
</feature>
<dbReference type="InterPro" id="IPR038731">
    <property type="entry name" value="RgtA/B/C-like"/>
</dbReference>
<proteinExistence type="predicted"/>
<name>A0A2H0LZ40_9BACT</name>
<gene>
    <name evidence="3" type="ORF">COV72_02170</name>
</gene>
<feature type="domain" description="Glycosyltransferase RgtA/B/C/D-like" evidence="2">
    <location>
        <begin position="153"/>
        <end position="303"/>
    </location>
</feature>
<evidence type="ECO:0000313" key="3">
    <source>
        <dbReference type="EMBL" id="PIQ89642.1"/>
    </source>
</evidence>
<evidence type="ECO:0000313" key="4">
    <source>
        <dbReference type="Proteomes" id="UP000229641"/>
    </source>
</evidence>
<organism evidence="3 4">
    <name type="scientific">Candidatus Ghiorseimicrobium undicola</name>
    <dbReference type="NCBI Taxonomy" id="1974746"/>
    <lineage>
        <taxon>Bacteria</taxon>
        <taxon>Pseudomonadati</taxon>
        <taxon>Candidatus Omnitrophota</taxon>
        <taxon>Candidatus Ghiorseimicrobium</taxon>
    </lineage>
</organism>
<keyword evidence="1" id="KW-1133">Transmembrane helix</keyword>
<feature type="transmembrane region" description="Helical" evidence="1">
    <location>
        <begin position="242"/>
        <end position="273"/>
    </location>
</feature>